<dbReference type="EMBL" id="PIPS01000004">
    <property type="protein sequence ID" value="RUO40180.1"/>
    <property type="molecule type" value="Genomic_DNA"/>
</dbReference>
<evidence type="ECO:0000313" key="2">
    <source>
        <dbReference type="EMBL" id="RUO40180.1"/>
    </source>
</evidence>
<proteinExistence type="predicted"/>
<keyword evidence="1" id="KW-0732">Signal</keyword>
<dbReference type="PROSITE" id="PS51257">
    <property type="entry name" value="PROKAR_LIPOPROTEIN"/>
    <property type="match status" value="1"/>
</dbReference>
<sequence>MKYSAIALTMTSLLALSACDSAPQSAAPASTEQGAAMTIEQAVSHSDRTPAFVQRDAFRHPAETLAFFELEPSMTVVEIWPGGGYYSEILAPYLAEEGTFYAAHFPEESDSNYYQRSLSKFKERLASEAVFGNVQLTQFSPVTQLSSDIAPPNSADRVLTFRNLHNWYMNGGEEAVLNAFRQFHQALVPDGMLGVVDHRLPESADDEAMANSGYIKESWVIELAQQAGFELVERSEINANPKDTADHPNGVWNLPPTLNVEEGDDAEIYKAIGESDRFTLKFRKPIE</sequence>
<keyword evidence="3" id="KW-1185">Reference proteome</keyword>
<gene>
    <name evidence="2" type="ORF">CWE23_11225</name>
</gene>
<comment type="caution">
    <text evidence="2">The sequence shown here is derived from an EMBL/GenBank/DDBJ whole genome shotgun (WGS) entry which is preliminary data.</text>
</comment>
<dbReference type="RefSeq" id="WP_126820297.1">
    <property type="nucleotide sequence ID" value="NZ_PIPS01000004.1"/>
</dbReference>
<dbReference type="InterPro" id="IPR029063">
    <property type="entry name" value="SAM-dependent_MTases_sf"/>
</dbReference>
<evidence type="ECO:0000256" key="1">
    <source>
        <dbReference type="SAM" id="SignalP"/>
    </source>
</evidence>
<dbReference type="Gene3D" id="3.40.50.150">
    <property type="entry name" value="Vaccinia Virus protein VP39"/>
    <property type="match status" value="1"/>
</dbReference>
<dbReference type="AlphaFoldDB" id="A0AA94JCN0"/>
<dbReference type="InterPro" id="IPR016980">
    <property type="entry name" value="S-AdoMet-dep_MeTrfase_Alr7345"/>
</dbReference>
<protein>
    <submittedName>
        <fullName evidence="2">Methyltransferase</fullName>
    </submittedName>
</protein>
<dbReference type="GO" id="GO:0032259">
    <property type="term" value="P:methylation"/>
    <property type="evidence" value="ECO:0007669"/>
    <property type="project" value="UniProtKB-KW"/>
</dbReference>
<feature type="signal peptide" evidence="1">
    <location>
        <begin position="1"/>
        <end position="26"/>
    </location>
</feature>
<evidence type="ECO:0000313" key="3">
    <source>
        <dbReference type="Proteomes" id="UP000286680"/>
    </source>
</evidence>
<keyword evidence="2" id="KW-0489">Methyltransferase</keyword>
<keyword evidence="2" id="KW-0808">Transferase</keyword>
<feature type="chain" id="PRO_5041702732" evidence="1">
    <location>
        <begin position="27"/>
        <end position="287"/>
    </location>
</feature>
<dbReference type="PIRSF" id="PIRSF031679">
    <property type="entry name" value="Mtase_Alr7345_prd"/>
    <property type="match status" value="1"/>
</dbReference>
<dbReference type="SUPFAM" id="SSF53335">
    <property type="entry name" value="S-adenosyl-L-methionine-dependent methyltransferases"/>
    <property type="match status" value="1"/>
</dbReference>
<accession>A0AA94JCN0</accession>
<organism evidence="2 3">
    <name type="scientific">Idiomarina aquatica</name>
    <dbReference type="NCBI Taxonomy" id="1327752"/>
    <lineage>
        <taxon>Bacteria</taxon>
        <taxon>Pseudomonadati</taxon>
        <taxon>Pseudomonadota</taxon>
        <taxon>Gammaproteobacteria</taxon>
        <taxon>Alteromonadales</taxon>
        <taxon>Idiomarinaceae</taxon>
        <taxon>Idiomarina</taxon>
    </lineage>
</organism>
<dbReference type="GO" id="GO:0008168">
    <property type="term" value="F:methyltransferase activity"/>
    <property type="evidence" value="ECO:0007669"/>
    <property type="project" value="UniProtKB-KW"/>
</dbReference>
<name>A0AA94JCN0_9GAMM</name>
<dbReference type="Proteomes" id="UP000286680">
    <property type="component" value="Unassembled WGS sequence"/>
</dbReference>
<reference evidence="3" key="1">
    <citation type="journal article" date="2018" name="Front. Microbiol.">
        <title>Genome-Based Analysis Reveals the Taxonomy and Diversity of the Family Idiomarinaceae.</title>
        <authorList>
            <person name="Liu Y."/>
            <person name="Lai Q."/>
            <person name="Shao Z."/>
        </authorList>
    </citation>
    <scope>NUCLEOTIDE SEQUENCE [LARGE SCALE GENOMIC DNA]</scope>
    <source>
        <strain evidence="3">SN-14</strain>
    </source>
</reference>